<dbReference type="SUPFAM" id="SSF52922">
    <property type="entry name" value="TK C-terminal domain-like"/>
    <property type="match status" value="1"/>
</dbReference>
<feature type="compositionally biased region" description="Low complexity" evidence="16">
    <location>
        <begin position="265"/>
        <end position="291"/>
    </location>
</feature>
<protein>
    <recommendedName>
        <fullName evidence="9">transketolase</fullName>
        <ecNumber evidence="9">2.2.1.1</ecNumber>
    </recommendedName>
</protein>
<dbReference type="EC" id="2.2.1.1" evidence="9"/>
<evidence type="ECO:0000256" key="10">
    <source>
        <dbReference type="ARBA" id="ARBA00022679"/>
    </source>
</evidence>
<evidence type="ECO:0000256" key="15">
    <source>
        <dbReference type="ARBA" id="ARBA00023128"/>
    </source>
</evidence>
<evidence type="ECO:0000256" key="12">
    <source>
        <dbReference type="ARBA" id="ARBA00022837"/>
    </source>
</evidence>
<feature type="region of interest" description="Disordered" evidence="16">
    <location>
        <begin position="60"/>
        <end position="91"/>
    </location>
</feature>
<evidence type="ECO:0000256" key="7">
    <source>
        <dbReference type="ARBA" id="ARBA00007131"/>
    </source>
</evidence>
<evidence type="ECO:0000256" key="1">
    <source>
        <dbReference type="ARBA" id="ARBA00001913"/>
    </source>
</evidence>
<evidence type="ECO:0000313" key="19">
    <source>
        <dbReference type="WBParaSite" id="Gr19_v10_g15202.t1"/>
    </source>
</evidence>
<keyword evidence="15" id="KW-0496">Mitochondrion</keyword>
<comment type="cofactor">
    <cofactor evidence="2">
        <name>Mn(2+)</name>
        <dbReference type="ChEBI" id="CHEBI:29035"/>
    </cofactor>
</comment>
<dbReference type="GO" id="GO:0004802">
    <property type="term" value="F:transketolase activity"/>
    <property type="evidence" value="ECO:0007669"/>
    <property type="project" value="UniProtKB-EC"/>
</dbReference>
<dbReference type="InterPro" id="IPR003961">
    <property type="entry name" value="FN3_dom"/>
</dbReference>
<feature type="region of interest" description="Disordered" evidence="16">
    <location>
        <begin position="241"/>
        <end position="342"/>
    </location>
</feature>
<evidence type="ECO:0000256" key="3">
    <source>
        <dbReference type="ARBA" id="ARBA00001941"/>
    </source>
</evidence>
<dbReference type="GO" id="GO:0005739">
    <property type="term" value="C:mitochondrion"/>
    <property type="evidence" value="ECO:0007669"/>
    <property type="project" value="UniProtKB-SubCell"/>
</dbReference>
<proteinExistence type="inferred from homology"/>
<dbReference type="SUPFAM" id="SSF52518">
    <property type="entry name" value="Thiamin diphosphate-binding fold (THDP-binding)"/>
    <property type="match status" value="2"/>
</dbReference>
<dbReference type="AlphaFoldDB" id="A0A914H8K3"/>
<evidence type="ECO:0000256" key="9">
    <source>
        <dbReference type="ARBA" id="ARBA00013152"/>
    </source>
</evidence>
<dbReference type="InterPro" id="IPR013783">
    <property type="entry name" value="Ig-like_fold"/>
</dbReference>
<dbReference type="GO" id="GO:0030976">
    <property type="term" value="F:thiamine pyrophosphate binding"/>
    <property type="evidence" value="ECO:0007669"/>
    <property type="project" value="TreeGrafter"/>
</dbReference>
<evidence type="ECO:0000256" key="16">
    <source>
        <dbReference type="SAM" id="MobiDB-lite"/>
    </source>
</evidence>
<dbReference type="Pfam" id="PF02780">
    <property type="entry name" value="Transketolase_C"/>
    <property type="match status" value="1"/>
</dbReference>
<keyword evidence="13" id="KW-0460">Magnesium</keyword>
<comment type="cofactor">
    <cofactor evidence="3">
        <name>Co(2+)</name>
        <dbReference type="ChEBI" id="CHEBI:48828"/>
    </cofactor>
</comment>
<name>A0A914H8K3_GLORO</name>
<reference evidence="19" key="1">
    <citation type="submission" date="2022-11" db="UniProtKB">
        <authorList>
            <consortium name="WormBaseParasite"/>
        </authorList>
    </citation>
    <scope>IDENTIFICATION</scope>
</reference>
<feature type="compositionally biased region" description="Polar residues" evidence="16">
    <location>
        <begin position="300"/>
        <end position="311"/>
    </location>
</feature>
<accession>A0A914H8K3</accession>
<comment type="cofactor">
    <cofactor evidence="4">
        <name>Mg(2+)</name>
        <dbReference type="ChEBI" id="CHEBI:18420"/>
    </cofactor>
</comment>
<comment type="cofactor">
    <cofactor evidence="1">
        <name>Ca(2+)</name>
        <dbReference type="ChEBI" id="CHEBI:29108"/>
    </cofactor>
</comment>
<feature type="region of interest" description="Disordered" evidence="16">
    <location>
        <begin position="201"/>
        <end position="228"/>
    </location>
</feature>
<dbReference type="InterPro" id="IPR036116">
    <property type="entry name" value="FN3_sf"/>
</dbReference>
<feature type="domain" description="Fibronectin type-III" evidence="17">
    <location>
        <begin position="146"/>
        <end position="238"/>
    </location>
</feature>
<evidence type="ECO:0000313" key="18">
    <source>
        <dbReference type="Proteomes" id="UP000887572"/>
    </source>
</evidence>
<dbReference type="InterPro" id="IPR005474">
    <property type="entry name" value="Transketolase_N"/>
</dbReference>
<evidence type="ECO:0000256" key="11">
    <source>
        <dbReference type="ARBA" id="ARBA00022723"/>
    </source>
</evidence>
<dbReference type="InterPro" id="IPR005475">
    <property type="entry name" value="Transketolase-like_Pyr-bd"/>
</dbReference>
<dbReference type="GO" id="GO:0046872">
    <property type="term" value="F:metal ion binding"/>
    <property type="evidence" value="ECO:0007669"/>
    <property type="project" value="UniProtKB-KW"/>
</dbReference>
<dbReference type="WBParaSite" id="Gr19_v10_g15202.t1">
    <property type="protein sequence ID" value="Gr19_v10_g15202.t1"/>
    <property type="gene ID" value="Gr19_v10_g15202"/>
</dbReference>
<sequence>MKKGNMDKAVQPTRDGTWFHVADIPSAPQQFVISHYGATVDGGKGTTTDDRTVCARAQLTNKDDQQQQQQAGDDEDEQLATASNERRGGIIGLEPGTMYKIRCRAVNSFGNSDWSQTASFKTSGPGLPGASKNRKFTKCVKESPTAPSGIQLVKASVNALEISWTPSPTASRYTIQIQKADNPPEPQTERQSGVRLLAQNQRRPFGGGPQTLQRAASSAIGGGGSTPVRAVCPRTRQFVASCPRPTQRIVQQQRRNVMHMDRSDSGAAAVVSSSPISSAPTLSPQQQQQSSRAVIPYTPSLRSSSNSNVTAPVSPPPTLSPQQQPQSSSSSRALIPYTPSLRSSSTSNVIVLIDDEVCEVEQARAPEPETEPPEVQLIELVEEDVAQEQQQQITQTPVFVDLEQRHRQREQIRQRLIRRQGGTRMLLAIQRQQLARDRQEWNRNEQELTQDTNFVLDNLSDAANRMRISCIEQASDSKSADLTSSCSAAEILAALFFCEMLYNVKEPRSANSDRFVLSKISSYPLLNAVWEEAGQLKPGQLLSLSRMESDRMHLLGFIDVDVSLPGQGLSFAAGMALVCKRVDKMPYRVYCLMGDEEITEGSAWEAAAWAGRCKLDNLLVILDVSRQSDGWSVICVDGHDLSALMTAYGSARKVKGKPTLIIANTLKDKGVEGVSGKPALLEAIQDRMLNKNDRMDWPPQYEAEFAVSTQQAYCHAVGKLATVNKRVFVLNGQPLFVGIGIGMSSRGRVLPHIINFAAFFSRAADQIRMGASANVKFAGFNCDAPVEEYCRQQTTDELAFFRTLRSSVIFYPSDAVSAERATELAAKHIGTTYTRLCRQPTPVLYSSEDVFNVGECKVIYAHPQDTILLVSAGVALHECMKAYDLMLGHCRAAVIDLFCVEPLDLKTLLHHARRVHMVLAVEEQFEAGGIGETVCCVLSQLRDVRVKCIRLKGLPHPNPPGALELLYGKAAYSIEAEVMKFLAS</sequence>
<evidence type="ECO:0000256" key="14">
    <source>
        <dbReference type="ARBA" id="ARBA00023052"/>
    </source>
</evidence>
<feature type="compositionally biased region" description="Low complexity" evidence="16">
    <location>
        <begin position="320"/>
        <end position="331"/>
    </location>
</feature>
<dbReference type="PROSITE" id="PS50853">
    <property type="entry name" value="FN3"/>
    <property type="match status" value="2"/>
</dbReference>
<dbReference type="SMART" id="SM00861">
    <property type="entry name" value="Transket_pyr"/>
    <property type="match status" value="1"/>
</dbReference>
<dbReference type="InterPro" id="IPR033248">
    <property type="entry name" value="Transketolase_C"/>
</dbReference>
<keyword evidence="14" id="KW-0786">Thiamine pyrophosphate</keyword>
<evidence type="ECO:0000259" key="17">
    <source>
        <dbReference type="PROSITE" id="PS50853"/>
    </source>
</evidence>
<dbReference type="PANTHER" id="PTHR43195:SF1">
    <property type="entry name" value="FI06132P-RELATED"/>
    <property type="match status" value="1"/>
</dbReference>
<organism evidence="18 19">
    <name type="scientific">Globodera rostochiensis</name>
    <name type="common">Golden nematode worm</name>
    <name type="synonym">Heterodera rostochiensis</name>
    <dbReference type="NCBI Taxonomy" id="31243"/>
    <lineage>
        <taxon>Eukaryota</taxon>
        <taxon>Metazoa</taxon>
        <taxon>Ecdysozoa</taxon>
        <taxon>Nematoda</taxon>
        <taxon>Chromadorea</taxon>
        <taxon>Rhabditida</taxon>
        <taxon>Tylenchina</taxon>
        <taxon>Tylenchomorpha</taxon>
        <taxon>Tylenchoidea</taxon>
        <taxon>Heteroderidae</taxon>
        <taxon>Heteroderinae</taxon>
        <taxon>Globodera</taxon>
    </lineage>
</organism>
<dbReference type="InterPro" id="IPR029061">
    <property type="entry name" value="THDP-binding"/>
</dbReference>
<keyword evidence="12" id="KW-0106">Calcium</keyword>
<dbReference type="Gene3D" id="6.10.250.2590">
    <property type="match status" value="1"/>
</dbReference>
<evidence type="ECO:0000256" key="5">
    <source>
        <dbReference type="ARBA" id="ARBA00001964"/>
    </source>
</evidence>
<comment type="cofactor">
    <cofactor evidence="5">
        <name>thiamine diphosphate</name>
        <dbReference type="ChEBI" id="CHEBI:58937"/>
    </cofactor>
</comment>
<feature type="domain" description="Fibronectin type-III" evidence="17">
    <location>
        <begin position="24"/>
        <end position="125"/>
    </location>
</feature>
<comment type="subcellular location">
    <subcellularLocation>
        <location evidence="6">Mitochondrion</location>
    </subcellularLocation>
</comment>
<evidence type="ECO:0000256" key="4">
    <source>
        <dbReference type="ARBA" id="ARBA00001946"/>
    </source>
</evidence>
<dbReference type="SUPFAM" id="SSF49265">
    <property type="entry name" value="Fibronectin type III"/>
    <property type="match status" value="1"/>
</dbReference>
<evidence type="ECO:0000256" key="6">
    <source>
        <dbReference type="ARBA" id="ARBA00004173"/>
    </source>
</evidence>
<dbReference type="Proteomes" id="UP000887572">
    <property type="component" value="Unplaced"/>
</dbReference>
<keyword evidence="10" id="KW-0808">Transferase</keyword>
<dbReference type="Pfam" id="PF00456">
    <property type="entry name" value="Transketolase_N"/>
    <property type="match status" value="1"/>
</dbReference>
<dbReference type="Pfam" id="PF02779">
    <property type="entry name" value="Transket_pyr"/>
    <property type="match status" value="1"/>
</dbReference>
<dbReference type="InterPro" id="IPR051424">
    <property type="entry name" value="Transketolase-like"/>
</dbReference>
<evidence type="ECO:0000256" key="13">
    <source>
        <dbReference type="ARBA" id="ARBA00022842"/>
    </source>
</evidence>
<dbReference type="CDD" id="cd00063">
    <property type="entry name" value="FN3"/>
    <property type="match status" value="1"/>
</dbReference>
<dbReference type="InterPro" id="IPR009014">
    <property type="entry name" value="Transketo_C/PFOR_II"/>
</dbReference>
<dbReference type="Gene3D" id="3.40.50.970">
    <property type="match status" value="2"/>
</dbReference>
<dbReference type="PANTHER" id="PTHR43195">
    <property type="entry name" value="TRANSKETOLASE"/>
    <property type="match status" value="1"/>
</dbReference>
<keyword evidence="18" id="KW-1185">Reference proteome</keyword>
<keyword evidence="11" id="KW-0479">Metal-binding</keyword>
<evidence type="ECO:0000256" key="2">
    <source>
        <dbReference type="ARBA" id="ARBA00001936"/>
    </source>
</evidence>
<comment type="subunit">
    <text evidence="8">Homodimer.</text>
</comment>
<comment type="similarity">
    <text evidence="7">Belongs to the transketolase family.</text>
</comment>
<dbReference type="Gene3D" id="3.40.50.920">
    <property type="match status" value="1"/>
</dbReference>
<dbReference type="Gene3D" id="2.60.40.10">
    <property type="entry name" value="Immunoglobulins"/>
    <property type="match status" value="1"/>
</dbReference>
<evidence type="ECO:0000256" key="8">
    <source>
        <dbReference type="ARBA" id="ARBA00011738"/>
    </source>
</evidence>